<evidence type="ECO:0000313" key="3">
    <source>
        <dbReference type="EMBL" id="ORX55847.1"/>
    </source>
</evidence>
<accession>A0A1Y1VGI8</accession>
<evidence type="ECO:0008006" key="5">
    <source>
        <dbReference type="Google" id="ProtNLM"/>
    </source>
</evidence>
<gene>
    <name evidence="3" type="ORF">BCR36DRAFT_581013</name>
</gene>
<feature type="signal peptide" evidence="2">
    <location>
        <begin position="1"/>
        <end position="19"/>
    </location>
</feature>
<dbReference type="Proteomes" id="UP000193719">
    <property type="component" value="Unassembled WGS sequence"/>
</dbReference>
<comment type="caution">
    <text evidence="3">The sequence shown here is derived from an EMBL/GenBank/DDBJ whole genome shotgun (WGS) entry which is preliminary data.</text>
</comment>
<feature type="chain" id="PRO_5012688696" description="Chitin-binding type-1 domain-containing protein" evidence="2">
    <location>
        <begin position="20"/>
        <end position="279"/>
    </location>
</feature>
<feature type="non-terminal residue" evidence="3">
    <location>
        <position position="279"/>
    </location>
</feature>
<dbReference type="InterPro" id="IPR036861">
    <property type="entry name" value="Endochitinase-like_sf"/>
</dbReference>
<sequence length="279" mass="31656">MKKFNIFFIFINVITVTFGYTLKEVISNDNLDPIQRYYRENGMKLDREDVVIDIENQNITTNKMTVTYLYPDDHIVRTPEHSVCISSKNCVLVGNPMGPFKYYNLNCYIHSFSAGPNDYYELGNGYKDFNYSIDVNGYLQCVYKNFKLNIFRRVNVKGFIGPVTASVAEENFTKWASYYKNKKLVDGKNQLNYNKLKMTITISTCSSVFSFKTNVGNNICDVDGVIEMEKGEDCMEYVNVVGVTKVFICGSGLCCGKNKKCGKGSSYCGKGCLSRYGTC</sequence>
<keyword evidence="1" id="KW-0147">Chitin-binding</keyword>
<keyword evidence="2" id="KW-0732">Signal</keyword>
<protein>
    <recommendedName>
        <fullName evidence="5">Chitin-binding type-1 domain-containing protein</fullName>
    </recommendedName>
</protein>
<proteinExistence type="predicted"/>
<dbReference type="AlphaFoldDB" id="A0A1Y1VGI8"/>
<reference evidence="3 4" key="1">
    <citation type="submission" date="2016-08" db="EMBL/GenBank/DDBJ databases">
        <title>Genomes of anaerobic fungi encode conserved fungal cellulosomes for biomass hydrolysis.</title>
        <authorList>
            <consortium name="DOE Joint Genome Institute"/>
            <person name="Haitjema C.H."/>
            <person name="Gilmore S.P."/>
            <person name="Henske J.K."/>
            <person name="Solomon K.V."/>
            <person name="De Groot R."/>
            <person name="Kuo A."/>
            <person name="Mondo S.J."/>
            <person name="Salamov A.A."/>
            <person name="Labutti K."/>
            <person name="Zhao Z."/>
            <person name="Chiniquy J."/>
            <person name="Barry K."/>
            <person name="Brewer H.M."/>
            <person name="Purvine S.O."/>
            <person name="Wright A.T."/>
            <person name="Boxma B."/>
            <person name="Van Alen T."/>
            <person name="Hackstein J.H."/>
            <person name="Baker S.E."/>
            <person name="Grigoriev I.V."/>
            <person name="O'Malley M.A."/>
        </authorList>
    </citation>
    <scope>NUCLEOTIDE SEQUENCE [LARGE SCALE GENOMIC DNA]</scope>
    <source>
        <strain evidence="4">finn</strain>
    </source>
</reference>
<name>A0A1Y1VGI8_9FUNG</name>
<organism evidence="3 4">
    <name type="scientific">Piromyces finnis</name>
    <dbReference type="NCBI Taxonomy" id="1754191"/>
    <lineage>
        <taxon>Eukaryota</taxon>
        <taxon>Fungi</taxon>
        <taxon>Fungi incertae sedis</taxon>
        <taxon>Chytridiomycota</taxon>
        <taxon>Chytridiomycota incertae sedis</taxon>
        <taxon>Neocallimastigomycetes</taxon>
        <taxon>Neocallimastigales</taxon>
        <taxon>Neocallimastigaceae</taxon>
        <taxon>Piromyces</taxon>
    </lineage>
</organism>
<dbReference type="GO" id="GO:0008061">
    <property type="term" value="F:chitin binding"/>
    <property type="evidence" value="ECO:0007669"/>
    <property type="project" value="UniProtKB-KW"/>
</dbReference>
<evidence type="ECO:0000313" key="4">
    <source>
        <dbReference type="Proteomes" id="UP000193719"/>
    </source>
</evidence>
<evidence type="ECO:0000256" key="1">
    <source>
        <dbReference type="ARBA" id="ARBA00022669"/>
    </source>
</evidence>
<dbReference type="EMBL" id="MCFH01000008">
    <property type="protein sequence ID" value="ORX55847.1"/>
    <property type="molecule type" value="Genomic_DNA"/>
</dbReference>
<dbReference type="CDD" id="cd00035">
    <property type="entry name" value="ChtBD1"/>
    <property type="match status" value="1"/>
</dbReference>
<dbReference type="SUPFAM" id="SSF57016">
    <property type="entry name" value="Plant lectins/antimicrobial peptides"/>
    <property type="match status" value="1"/>
</dbReference>
<keyword evidence="4" id="KW-1185">Reference proteome</keyword>
<evidence type="ECO:0000256" key="2">
    <source>
        <dbReference type="SAM" id="SignalP"/>
    </source>
</evidence>
<reference evidence="3 4" key="2">
    <citation type="submission" date="2016-08" db="EMBL/GenBank/DDBJ databases">
        <title>Pervasive Adenine N6-methylation of Active Genes in Fungi.</title>
        <authorList>
            <consortium name="DOE Joint Genome Institute"/>
            <person name="Mondo S.J."/>
            <person name="Dannebaum R.O."/>
            <person name="Kuo R.C."/>
            <person name="Labutti K."/>
            <person name="Haridas S."/>
            <person name="Kuo A."/>
            <person name="Salamov A."/>
            <person name="Ahrendt S.R."/>
            <person name="Lipzen A."/>
            <person name="Sullivan W."/>
            <person name="Andreopoulos W.B."/>
            <person name="Clum A."/>
            <person name="Lindquist E."/>
            <person name="Daum C."/>
            <person name="Ramamoorthy G.K."/>
            <person name="Gryganskyi A."/>
            <person name="Culley D."/>
            <person name="Magnuson J.K."/>
            <person name="James T.Y."/>
            <person name="O'Malley M.A."/>
            <person name="Stajich J.E."/>
            <person name="Spatafora J.W."/>
            <person name="Visel A."/>
            <person name="Grigoriev I.V."/>
        </authorList>
    </citation>
    <scope>NUCLEOTIDE SEQUENCE [LARGE SCALE GENOMIC DNA]</scope>
    <source>
        <strain evidence="4">finn</strain>
    </source>
</reference>